<dbReference type="InterPro" id="IPR002686">
    <property type="entry name" value="Transposase_17"/>
</dbReference>
<accession>A0ABS4GF83</accession>
<dbReference type="EMBL" id="JAGGKS010000006">
    <property type="protein sequence ID" value="MBP1926363.1"/>
    <property type="molecule type" value="Genomic_DNA"/>
</dbReference>
<feature type="domain" description="Transposase IS200-like" evidence="1">
    <location>
        <begin position="9"/>
        <end position="123"/>
    </location>
</feature>
<dbReference type="RefSeq" id="WP_209512097.1">
    <property type="nucleotide sequence ID" value="NZ_JAGGKS010000006.1"/>
</dbReference>
<dbReference type="InterPro" id="IPR036515">
    <property type="entry name" value="Transposase_17_sf"/>
</dbReference>
<dbReference type="Pfam" id="PF01797">
    <property type="entry name" value="Y1_Tnp"/>
    <property type="match status" value="1"/>
</dbReference>
<evidence type="ECO:0000313" key="3">
    <source>
        <dbReference type="Proteomes" id="UP001519342"/>
    </source>
</evidence>
<evidence type="ECO:0000313" key="2">
    <source>
        <dbReference type="EMBL" id="MBP1926363.1"/>
    </source>
</evidence>
<name>A0ABS4GF83_9FIRM</name>
<dbReference type="Proteomes" id="UP001519342">
    <property type="component" value="Unassembled WGS sequence"/>
</dbReference>
<dbReference type="SMART" id="SM01321">
    <property type="entry name" value="Y1_Tnp"/>
    <property type="match status" value="1"/>
</dbReference>
<comment type="caution">
    <text evidence="2">The sequence shown here is derived from an EMBL/GenBank/DDBJ whole genome shotgun (WGS) entry which is preliminary data.</text>
</comment>
<protein>
    <submittedName>
        <fullName evidence="2">REP element-mobilizing transposase RayT</fullName>
    </submittedName>
</protein>
<proteinExistence type="predicted"/>
<keyword evidence="3" id="KW-1185">Reference proteome</keyword>
<dbReference type="SUPFAM" id="SSF143422">
    <property type="entry name" value="Transposase IS200-like"/>
    <property type="match status" value="1"/>
</dbReference>
<dbReference type="PANTHER" id="PTHR34322:SF2">
    <property type="entry name" value="TRANSPOSASE IS200-LIKE DOMAIN-CONTAINING PROTEIN"/>
    <property type="match status" value="1"/>
</dbReference>
<dbReference type="NCBIfam" id="NF047646">
    <property type="entry name" value="REP_Tyr_transpos"/>
    <property type="match status" value="1"/>
</dbReference>
<sequence length="259" mass="30657">MPRQARIKSSTGIYHIMIRGINKERIFSRVVHKNKIIEIIKNIRDDIEFDVIAYCIMDNHLHLLIKADEDKLETLMKKLNIKYAIYYNKIEKRYGHVFQDRFRSEAVESDKYLLGALRYIHNNPVKAGLTKNILDYPWSSAKDYSNMYSEIVIDKYIKEIANLFRNENEFLSFHSINDDNLYIDTKEEESENTRNIVNNLIEKFVIEYGIIDQSQTTIDKREELAEKLIKLNIISYREIAEICNLSFYKVSEIGKKLKA</sequence>
<evidence type="ECO:0000259" key="1">
    <source>
        <dbReference type="SMART" id="SM01321"/>
    </source>
</evidence>
<reference evidence="2 3" key="1">
    <citation type="submission" date="2021-03" db="EMBL/GenBank/DDBJ databases">
        <title>Genomic Encyclopedia of Type Strains, Phase IV (KMG-IV): sequencing the most valuable type-strain genomes for metagenomic binning, comparative biology and taxonomic classification.</title>
        <authorList>
            <person name="Goeker M."/>
        </authorList>
    </citation>
    <scope>NUCLEOTIDE SEQUENCE [LARGE SCALE GENOMIC DNA]</scope>
    <source>
        <strain evidence="2 3">DSM 24004</strain>
    </source>
</reference>
<dbReference type="PANTHER" id="PTHR34322">
    <property type="entry name" value="TRANSPOSASE, Y1_TNP DOMAIN-CONTAINING"/>
    <property type="match status" value="1"/>
</dbReference>
<dbReference type="Gene3D" id="3.30.70.1290">
    <property type="entry name" value="Transposase IS200-like"/>
    <property type="match status" value="1"/>
</dbReference>
<gene>
    <name evidence="2" type="ORF">J2Z76_002228</name>
</gene>
<organism evidence="2 3">
    <name type="scientific">Sedimentibacter acidaminivorans</name>
    <dbReference type="NCBI Taxonomy" id="913099"/>
    <lineage>
        <taxon>Bacteria</taxon>
        <taxon>Bacillati</taxon>
        <taxon>Bacillota</taxon>
        <taxon>Tissierellia</taxon>
        <taxon>Sedimentibacter</taxon>
    </lineage>
</organism>